<dbReference type="Gene3D" id="3.30.70.270">
    <property type="match status" value="1"/>
</dbReference>
<evidence type="ECO:0000313" key="1">
    <source>
        <dbReference type="EnsemblMetazoa" id="Aqu2.1.34068_001"/>
    </source>
</evidence>
<dbReference type="AlphaFoldDB" id="A0A1X7V232"/>
<dbReference type="InterPro" id="IPR043128">
    <property type="entry name" value="Rev_trsase/Diguanyl_cyclase"/>
</dbReference>
<proteinExistence type="predicted"/>
<dbReference type="InParanoid" id="A0A1X7V232"/>
<protein>
    <recommendedName>
        <fullName evidence="2">Reverse transcriptase/retrotransposon-derived protein RNase H-like domain-containing protein</fullName>
    </recommendedName>
</protein>
<dbReference type="OrthoDB" id="5977315at2759"/>
<dbReference type="InterPro" id="IPR043502">
    <property type="entry name" value="DNA/RNA_pol_sf"/>
</dbReference>
<sequence>MISYRQFGHVIRTEFQCQSCNRKEWWASSSLLGSRYLINQKRFVAGFATLAAPLHALTKKNVPFVWTDATETAFSQMRSALTSSSIS</sequence>
<accession>A0A1X7V232</accession>
<organism evidence="1">
    <name type="scientific">Amphimedon queenslandica</name>
    <name type="common">Sponge</name>
    <dbReference type="NCBI Taxonomy" id="400682"/>
    <lineage>
        <taxon>Eukaryota</taxon>
        <taxon>Metazoa</taxon>
        <taxon>Porifera</taxon>
        <taxon>Demospongiae</taxon>
        <taxon>Heteroscleromorpha</taxon>
        <taxon>Haplosclerida</taxon>
        <taxon>Niphatidae</taxon>
        <taxon>Amphimedon</taxon>
    </lineage>
</organism>
<dbReference type="EnsemblMetazoa" id="Aqu2.1.34068_001">
    <property type="protein sequence ID" value="Aqu2.1.34068_001"/>
    <property type="gene ID" value="Aqu2.1.34068"/>
</dbReference>
<dbReference type="SUPFAM" id="SSF56672">
    <property type="entry name" value="DNA/RNA polymerases"/>
    <property type="match status" value="1"/>
</dbReference>
<evidence type="ECO:0008006" key="2">
    <source>
        <dbReference type="Google" id="ProtNLM"/>
    </source>
</evidence>
<reference evidence="1" key="1">
    <citation type="submission" date="2017-05" db="UniProtKB">
        <authorList>
            <consortium name="EnsemblMetazoa"/>
        </authorList>
    </citation>
    <scope>IDENTIFICATION</scope>
</reference>
<name>A0A1X7V232_AMPQE</name>